<protein>
    <submittedName>
        <fullName evidence="1">Uncharacterized protein</fullName>
    </submittedName>
</protein>
<organism evidence="1 2">
    <name type="scientific">Adhaeribacter arboris</name>
    <dbReference type="NCBI Taxonomy" id="2072846"/>
    <lineage>
        <taxon>Bacteria</taxon>
        <taxon>Pseudomonadati</taxon>
        <taxon>Bacteroidota</taxon>
        <taxon>Cytophagia</taxon>
        <taxon>Cytophagales</taxon>
        <taxon>Hymenobacteraceae</taxon>
        <taxon>Adhaeribacter</taxon>
    </lineage>
</organism>
<dbReference type="RefSeq" id="WP_106929601.1">
    <property type="nucleotide sequence ID" value="NZ_PYFT01000001.1"/>
</dbReference>
<reference evidence="1 2" key="1">
    <citation type="submission" date="2018-03" db="EMBL/GenBank/DDBJ databases">
        <title>Adhaeribacter sp. HMF7605 Genome sequencing and assembly.</title>
        <authorList>
            <person name="Kang H."/>
            <person name="Kang J."/>
            <person name="Cha I."/>
            <person name="Kim H."/>
            <person name="Joh K."/>
        </authorList>
    </citation>
    <scope>NUCLEOTIDE SEQUENCE [LARGE SCALE GENOMIC DNA]</scope>
    <source>
        <strain evidence="1 2">HMF7605</strain>
    </source>
</reference>
<evidence type="ECO:0000313" key="1">
    <source>
        <dbReference type="EMBL" id="PSR54181.1"/>
    </source>
</evidence>
<accession>A0A2T2YF89</accession>
<evidence type="ECO:0000313" key="2">
    <source>
        <dbReference type="Proteomes" id="UP000240357"/>
    </source>
</evidence>
<proteinExistence type="predicted"/>
<dbReference type="AlphaFoldDB" id="A0A2T2YF89"/>
<dbReference type="EMBL" id="PYFT01000001">
    <property type="protein sequence ID" value="PSR54181.1"/>
    <property type="molecule type" value="Genomic_DNA"/>
</dbReference>
<keyword evidence="2" id="KW-1185">Reference proteome</keyword>
<sequence>MEFQLEKHVKVVCDLQIGQQVTVSGWGRQLDGKTHTIQGLKLNYGGCESGVMVKLNNYPNWIDSNWIDKY</sequence>
<comment type="caution">
    <text evidence="1">The sequence shown here is derived from an EMBL/GenBank/DDBJ whole genome shotgun (WGS) entry which is preliminary data.</text>
</comment>
<dbReference type="Proteomes" id="UP000240357">
    <property type="component" value="Unassembled WGS sequence"/>
</dbReference>
<name>A0A2T2YF89_9BACT</name>
<gene>
    <name evidence="1" type="ORF">AHMF7605_11935</name>
</gene>